<dbReference type="Proteomes" id="UP001596157">
    <property type="component" value="Unassembled WGS sequence"/>
</dbReference>
<dbReference type="Gene3D" id="3.40.190.10">
    <property type="entry name" value="Periplasmic binding protein-like II"/>
    <property type="match status" value="2"/>
</dbReference>
<dbReference type="PANTHER" id="PTHR30061:SF50">
    <property type="entry name" value="MALTOSE_MALTODEXTRIN-BINDING PERIPLASMIC PROTEIN"/>
    <property type="match status" value="1"/>
</dbReference>
<evidence type="ECO:0000256" key="1">
    <source>
        <dbReference type="ARBA" id="ARBA00008520"/>
    </source>
</evidence>
<keyword evidence="5" id="KW-1185">Reference proteome</keyword>
<evidence type="ECO:0000256" key="2">
    <source>
        <dbReference type="ARBA" id="ARBA00022448"/>
    </source>
</evidence>
<sequence length="407" mass="44231">MRKPLLFGATGFALGAAIAVLATQVVWPAVTAPDGREPGALVLMTGTDESIGQQRLALIDQWNAMHPENPVTVKQLPATADAARSQMVAQAQSGEEQVDVYNLDVVLTPEFADAGFITPLEDVDTTGFLAKPLSTCRYRDQLWALPFNTDAGLLFYRTDLVQQQPRTWRQLRNAIRDGKPADMPIGLATQLGDYEGGAVTITEAVQADGGKLVDDGEVVIDSPAAQDALTELAEDVRDADINLAASLEANERSSTQAFGNGEAMFLRNWPIAYRELTGKNIPFGVMELPGPSVLGGQNLAIAARSANKGAARELIEFLTSPRSQQLLFERGGLAATRGIVYQDPTILNEYPYAGSLLKAVEEAEPRPVGPHYTRFSETLRDVVRQMLVEGELPPDYLERLDRAWKGR</sequence>
<evidence type="ECO:0000256" key="3">
    <source>
        <dbReference type="ARBA" id="ARBA00022729"/>
    </source>
</evidence>
<name>A0ABW0ESA4_9PSEU</name>
<dbReference type="SUPFAM" id="SSF53850">
    <property type="entry name" value="Periplasmic binding protein-like II"/>
    <property type="match status" value="1"/>
</dbReference>
<protein>
    <submittedName>
        <fullName evidence="4">Extracellular solute-binding protein</fullName>
    </submittedName>
</protein>
<reference evidence="5" key="1">
    <citation type="journal article" date="2019" name="Int. J. Syst. Evol. Microbiol.">
        <title>The Global Catalogue of Microorganisms (GCM) 10K type strain sequencing project: providing services to taxonomists for standard genome sequencing and annotation.</title>
        <authorList>
            <consortium name="The Broad Institute Genomics Platform"/>
            <consortium name="The Broad Institute Genome Sequencing Center for Infectious Disease"/>
            <person name="Wu L."/>
            <person name="Ma J."/>
        </authorList>
    </citation>
    <scope>NUCLEOTIDE SEQUENCE [LARGE SCALE GENOMIC DNA]</scope>
    <source>
        <strain evidence="5">CCUG 59778</strain>
    </source>
</reference>
<dbReference type="EMBL" id="JBHSKF010000009">
    <property type="protein sequence ID" value="MFC5289066.1"/>
    <property type="molecule type" value="Genomic_DNA"/>
</dbReference>
<dbReference type="InterPro" id="IPR006059">
    <property type="entry name" value="SBP"/>
</dbReference>
<proteinExistence type="inferred from homology"/>
<comment type="similarity">
    <text evidence="1">Belongs to the bacterial solute-binding protein 1 family.</text>
</comment>
<keyword evidence="3" id="KW-0732">Signal</keyword>
<dbReference type="Pfam" id="PF01547">
    <property type="entry name" value="SBP_bac_1"/>
    <property type="match status" value="1"/>
</dbReference>
<accession>A0ABW0ESA4</accession>
<keyword evidence="2" id="KW-0813">Transport</keyword>
<comment type="caution">
    <text evidence="4">The sequence shown here is derived from an EMBL/GenBank/DDBJ whole genome shotgun (WGS) entry which is preliminary data.</text>
</comment>
<dbReference type="PANTHER" id="PTHR30061">
    <property type="entry name" value="MALTOSE-BINDING PERIPLASMIC PROTEIN"/>
    <property type="match status" value="1"/>
</dbReference>
<organism evidence="4 5">
    <name type="scientific">Actinokineospora guangxiensis</name>
    <dbReference type="NCBI Taxonomy" id="1490288"/>
    <lineage>
        <taxon>Bacteria</taxon>
        <taxon>Bacillati</taxon>
        <taxon>Actinomycetota</taxon>
        <taxon>Actinomycetes</taxon>
        <taxon>Pseudonocardiales</taxon>
        <taxon>Pseudonocardiaceae</taxon>
        <taxon>Actinokineospora</taxon>
    </lineage>
</organism>
<evidence type="ECO:0000313" key="4">
    <source>
        <dbReference type="EMBL" id="MFC5289066.1"/>
    </source>
</evidence>
<dbReference type="RefSeq" id="WP_378248911.1">
    <property type="nucleotide sequence ID" value="NZ_JBHSKF010000009.1"/>
</dbReference>
<evidence type="ECO:0000313" key="5">
    <source>
        <dbReference type="Proteomes" id="UP001596157"/>
    </source>
</evidence>
<gene>
    <name evidence="4" type="ORF">ACFPM7_18610</name>
</gene>